<accession>A0A9P6J5M9</accession>
<dbReference type="Proteomes" id="UP000738359">
    <property type="component" value="Unassembled WGS sequence"/>
</dbReference>
<evidence type="ECO:0000313" key="3">
    <source>
        <dbReference type="Proteomes" id="UP000738359"/>
    </source>
</evidence>
<comment type="caution">
    <text evidence="2">The sequence shown here is derived from an EMBL/GenBank/DDBJ whole genome shotgun (WGS) entry which is preliminary data.</text>
</comment>
<sequence>MTDPILPTLSQNASPAVDKTFMGSFTTTTTTEAVTEFSAGEVTSTFCQNNDPLCMETTQQEACTGEGSASILALSESPEANAELTANIDPSASKGGKDSARTVDKDSSNLGCQSTSFSEESDSEVDFDSAAEDTAASSFTNENLVVEEMHRGPTAAAIPEHDSIESTLVDQDPHAEKAEQQDLTPEKHEPAEPTPQPTAPQLSSWDVASEHVATVALQCLAKDKDMELSYVAILSAMTVLQSKHDPSTDRDDSVSGKDGVQEAQLDVAALYSQILRIMCRPDVAESLSKEIVRQGTMAPEALYTQLYGLIQQAGYSLQDEAHLAMAHYWTDRRNIEEAQDCISNVRPDGWTGAVFRAAIVCHTLSKPRQLQEAEVLLQKYIDLNEKSHNEDGALLAKTWYRLQLDSSKWEEVKIQYERRRAGLLKAPASVDRITATPEPESQLTSQALQQHQLHEQQKPAQRQHNHERSVSVASSSTSSSHRRSPSGHYSNTPLGHQRSPSGHQRTSPAIPSWPSGAAATLNASVAAPTPAPAKGAFSFLSTFKFSTKGSDGSSSSGSPSSLPSRIHVNRHLTVLDNNMLEECIVYKEFEYGWTSVYEKMGSALEDGETARIAMRLCRRAFLGHGGLQPNQPESPNVVARDIYFEDDLEHEHHSQHQPELWEARAWVVYNKAMINPHTFIANGFGPSALSQAVSVAATTGPGAPPTPSSSACALSQGASPISMFMHDILTIAVHSPEVPSRYLKSFKVYSAMRSDPHHQHQLRDPLVMTCMLKAIYDAVLAVVHGAEQAAGPEQKIETLRQQRRTSSISLNRAQPLTLGPLVDLAFEIYADMRNIGPVRHLPSLISLAPTSPISKAPHCPETLARLTATSPTATGTSSTTEPSEVGTVSSVSVSPRSSFSILPMTVFQDLNPSLKPNPQARRLSTELYLALLHLCIQIPVFRISSQAVKTIVDDMTASSGLPPLALDYQLAAALQCFHDSWMCSSEVAATVEGSTSDQQTHAIKCGFHEWMYRSEEELLNDSAKATSTLSGSQKDEAIETSTGSLRTSCNEEFYWDFWSCEDVALKNILFSRRKATMLLQHIAQALV</sequence>
<feature type="compositionally biased region" description="Low complexity" evidence="1">
    <location>
        <begin position="470"/>
        <end position="479"/>
    </location>
</feature>
<feature type="region of interest" description="Disordered" evidence="1">
    <location>
        <begin position="171"/>
        <end position="203"/>
    </location>
</feature>
<feature type="compositionally biased region" description="Polar residues" evidence="1">
    <location>
        <begin position="491"/>
        <end position="509"/>
    </location>
</feature>
<feature type="compositionally biased region" description="Basic and acidic residues" evidence="1">
    <location>
        <begin position="171"/>
        <end position="191"/>
    </location>
</feature>
<feature type="region of interest" description="Disordered" evidence="1">
    <location>
        <begin position="85"/>
        <end position="144"/>
    </location>
</feature>
<feature type="region of interest" description="Disordered" evidence="1">
    <location>
        <begin position="437"/>
        <end position="515"/>
    </location>
</feature>
<reference evidence="2" key="1">
    <citation type="journal article" date="2020" name="Fungal Divers.">
        <title>Resolving the Mortierellaceae phylogeny through synthesis of multi-gene phylogenetics and phylogenomics.</title>
        <authorList>
            <person name="Vandepol N."/>
            <person name="Liber J."/>
            <person name="Desiro A."/>
            <person name="Na H."/>
            <person name="Kennedy M."/>
            <person name="Barry K."/>
            <person name="Grigoriev I.V."/>
            <person name="Miller A.N."/>
            <person name="O'Donnell K."/>
            <person name="Stajich J.E."/>
            <person name="Bonito G."/>
        </authorList>
    </citation>
    <scope>NUCLEOTIDE SEQUENCE</scope>
    <source>
        <strain evidence="2">CK1249</strain>
    </source>
</reference>
<keyword evidence="3" id="KW-1185">Reference proteome</keyword>
<feature type="region of interest" description="Disordered" evidence="1">
    <location>
        <begin position="868"/>
        <end position="890"/>
    </location>
</feature>
<name>A0A9P6J5M9_MORAP</name>
<protein>
    <submittedName>
        <fullName evidence="2">Uncharacterized protein</fullName>
    </submittedName>
</protein>
<dbReference type="AlphaFoldDB" id="A0A9P6J5M9"/>
<feature type="compositionally biased region" description="Acidic residues" evidence="1">
    <location>
        <begin position="119"/>
        <end position="131"/>
    </location>
</feature>
<evidence type="ECO:0000256" key="1">
    <source>
        <dbReference type="SAM" id="MobiDB-lite"/>
    </source>
</evidence>
<proteinExistence type="predicted"/>
<evidence type="ECO:0000313" key="2">
    <source>
        <dbReference type="EMBL" id="KAF9963309.1"/>
    </source>
</evidence>
<gene>
    <name evidence="2" type="ORF">BGZ70_007486</name>
</gene>
<dbReference type="EMBL" id="JAAAHY010000479">
    <property type="protein sequence ID" value="KAF9963309.1"/>
    <property type="molecule type" value="Genomic_DNA"/>
</dbReference>
<dbReference type="OrthoDB" id="2137681at2759"/>
<organism evidence="2 3">
    <name type="scientific">Mortierella alpina</name>
    <name type="common">Oleaginous fungus</name>
    <name type="synonym">Mortierella renispora</name>
    <dbReference type="NCBI Taxonomy" id="64518"/>
    <lineage>
        <taxon>Eukaryota</taxon>
        <taxon>Fungi</taxon>
        <taxon>Fungi incertae sedis</taxon>
        <taxon>Mucoromycota</taxon>
        <taxon>Mortierellomycotina</taxon>
        <taxon>Mortierellomycetes</taxon>
        <taxon>Mortierellales</taxon>
        <taxon>Mortierellaceae</taxon>
        <taxon>Mortierella</taxon>
    </lineage>
</organism>
<feature type="compositionally biased region" description="Basic and acidic residues" evidence="1">
    <location>
        <begin position="95"/>
        <end position="107"/>
    </location>
</feature>